<proteinExistence type="predicted"/>
<protein>
    <submittedName>
        <fullName evidence="1">Uncharacterized protein</fullName>
    </submittedName>
</protein>
<reference evidence="1 2" key="1">
    <citation type="submission" date="2022-04" db="EMBL/GenBank/DDBJ databases">
        <title>Positive selection, recombination, and allopatry shape intraspecific diversity of widespread and dominant cyanobacteria.</title>
        <authorList>
            <person name="Wei J."/>
            <person name="Shu W."/>
            <person name="Hu C."/>
        </authorList>
    </citation>
    <scope>NUCLEOTIDE SEQUENCE [LARGE SCALE GENOMIC DNA]</scope>
    <source>
        <strain evidence="1 2">AS-A4</strain>
    </source>
</reference>
<accession>A0ABV0KLG6</accession>
<organism evidence="1 2">
    <name type="scientific">Stenomitos frigidus AS-A4</name>
    <dbReference type="NCBI Taxonomy" id="2933935"/>
    <lineage>
        <taxon>Bacteria</taxon>
        <taxon>Bacillati</taxon>
        <taxon>Cyanobacteriota</taxon>
        <taxon>Cyanophyceae</taxon>
        <taxon>Leptolyngbyales</taxon>
        <taxon>Leptolyngbyaceae</taxon>
        <taxon>Stenomitos</taxon>
    </lineage>
</organism>
<dbReference type="Proteomes" id="UP001476950">
    <property type="component" value="Unassembled WGS sequence"/>
</dbReference>
<name>A0ABV0KLG6_9CYAN</name>
<evidence type="ECO:0000313" key="2">
    <source>
        <dbReference type="Proteomes" id="UP001476950"/>
    </source>
</evidence>
<dbReference type="EMBL" id="JAMPLM010000014">
    <property type="protein sequence ID" value="MEP1060055.1"/>
    <property type="molecule type" value="Genomic_DNA"/>
</dbReference>
<gene>
    <name evidence="1" type="ORF">NDI38_16585</name>
</gene>
<keyword evidence="2" id="KW-1185">Reference proteome</keyword>
<dbReference type="RefSeq" id="WP_199305076.1">
    <property type="nucleotide sequence ID" value="NZ_JAMPLM010000014.1"/>
</dbReference>
<comment type="caution">
    <text evidence="1">The sequence shown here is derived from an EMBL/GenBank/DDBJ whole genome shotgun (WGS) entry which is preliminary data.</text>
</comment>
<evidence type="ECO:0000313" key="1">
    <source>
        <dbReference type="EMBL" id="MEP1060055.1"/>
    </source>
</evidence>
<sequence>MQYFVTVGLSLLCSFSAAGRVEAIPGQTLDEAVVWIRANSTLRPVRSERLLVRKSDTPAQRFTFWASPLQVGRASPGATGGVIRTEEISFFDMQNGVSRDRLQESLRVIYGPTIYQDYTQAKRIYTYPAAQTNDAINRRGSLTSALQGEVREGDQYAYWLEIAQQPNGFPYVGKITVFLKDDLSKLEAELRKRSS</sequence>